<proteinExistence type="predicted"/>
<sequence length="115" mass="13740">MAQCALRGRKIWTKKNRYEDSICLEIPTYVHSINVVKCTCMINTITHLAYVETRTLEEVNKVLHYASQTKPKKLIMRFYNEDCFYSLLFVNEHRALRRIIIAHTYKNSFMCKLKF</sequence>
<dbReference type="AlphaFoldDB" id="A0A833X329"/>
<dbReference type="Gramene" id="Jr10_06930_p1">
    <property type="protein sequence ID" value="cds.Jr10_06930_p1"/>
    <property type="gene ID" value="Jr10_06930"/>
</dbReference>
<accession>A0A833X329</accession>
<reference evidence="1" key="1">
    <citation type="submission" date="2015-10" db="EMBL/GenBank/DDBJ databases">
        <authorList>
            <person name="Martinez-Garcia P.J."/>
            <person name="Crepeau M.W."/>
            <person name="Puiu D."/>
            <person name="Gonzalez-Ibeas D."/>
            <person name="Whalen J."/>
            <person name="Stevens K."/>
            <person name="Paul R."/>
            <person name="Butterfield T."/>
            <person name="Britton M."/>
            <person name="Reagan R."/>
            <person name="Chakraborty S."/>
            <person name="Walawage S.L."/>
            <person name="Vasquez-Gross H.A."/>
            <person name="Cardeno C."/>
            <person name="Famula R."/>
            <person name="Pratt K."/>
            <person name="Kuruganti S."/>
            <person name="Aradhya M.K."/>
            <person name="Leslie C.A."/>
            <person name="Dandekar A.M."/>
            <person name="Salzberg S.L."/>
            <person name="Wegrzyn J.L."/>
            <person name="Langley C.H."/>
            <person name="Neale D.B."/>
        </authorList>
    </citation>
    <scope>NUCLEOTIDE SEQUENCE</scope>
    <source>
        <tissue evidence="1">Leaves</tissue>
    </source>
</reference>
<protein>
    <submittedName>
        <fullName evidence="1">Uncharacterized protein</fullName>
    </submittedName>
</protein>
<name>A0A833X329_JUGRE</name>
<organism evidence="1 2">
    <name type="scientific">Juglans regia</name>
    <name type="common">English walnut</name>
    <dbReference type="NCBI Taxonomy" id="51240"/>
    <lineage>
        <taxon>Eukaryota</taxon>
        <taxon>Viridiplantae</taxon>
        <taxon>Streptophyta</taxon>
        <taxon>Embryophyta</taxon>
        <taxon>Tracheophyta</taxon>
        <taxon>Spermatophyta</taxon>
        <taxon>Magnoliopsida</taxon>
        <taxon>eudicotyledons</taxon>
        <taxon>Gunneridae</taxon>
        <taxon>Pentapetalae</taxon>
        <taxon>rosids</taxon>
        <taxon>fabids</taxon>
        <taxon>Fagales</taxon>
        <taxon>Juglandaceae</taxon>
        <taxon>Juglans</taxon>
    </lineage>
</organism>
<gene>
    <name evidence="1" type="ORF">F2P56_021716</name>
</gene>
<comment type="caution">
    <text evidence="1">The sequence shown here is derived from an EMBL/GenBank/DDBJ whole genome shotgun (WGS) entry which is preliminary data.</text>
</comment>
<dbReference type="Proteomes" id="UP000619265">
    <property type="component" value="Unassembled WGS sequence"/>
</dbReference>
<dbReference type="EMBL" id="LIHL02000010">
    <property type="protein sequence ID" value="KAF5457627.1"/>
    <property type="molecule type" value="Genomic_DNA"/>
</dbReference>
<evidence type="ECO:0000313" key="2">
    <source>
        <dbReference type="Proteomes" id="UP000619265"/>
    </source>
</evidence>
<reference evidence="1" key="2">
    <citation type="submission" date="2020-03" db="EMBL/GenBank/DDBJ databases">
        <title>Walnut 2.0.</title>
        <authorList>
            <person name="Marrano A."/>
            <person name="Britton M."/>
            <person name="Zimin A.V."/>
            <person name="Zaini P.A."/>
            <person name="Workman R."/>
            <person name="Puiu D."/>
            <person name="Bianco L."/>
            <person name="Allen B.J."/>
            <person name="Troggio M."/>
            <person name="Leslie C.A."/>
            <person name="Timp W."/>
            <person name="Dendekar A."/>
            <person name="Salzberg S.L."/>
            <person name="Neale D.B."/>
        </authorList>
    </citation>
    <scope>NUCLEOTIDE SEQUENCE</scope>
    <source>
        <tissue evidence="1">Leaves</tissue>
    </source>
</reference>
<evidence type="ECO:0000313" key="1">
    <source>
        <dbReference type="EMBL" id="KAF5457627.1"/>
    </source>
</evidence>